<dbReference type="InterPro" id="IPR000595">
    <property type="entry name" value="cNMP-bd_dom"/>
</dbReference>
<dbReference type="InterPro" id="IPR036388">
    <property type="entry name" value="WH-like_DNA-bd_sf"/>
</dbReference>
<dbReference type="PANTHER" id="PTHR24567">
    <property type="entry name" value="CRP FAMILY TRANSCRIPTIONAL REGULATORY PROTEIN"/>
    <property type="match status" value="1"/>
</dbReference>
<name>A0A135L389_9BACI</name>
<dbReference type="Proteomes" id="UP000070352">
    <property type="component" value="Unassembled WGS sequence"/>
</dbReference>
<evidence type="ECO:0000259" key="5">
    <source>
        <dbReference type="PROSITE" id="PS50042"/>
    </source>
</evidence>
<dbReference type="SUPFAM" id="SSF51206">
    <property type="entry name" value="cAMP-binding domain-like"/>
    <property type="match status" value="1"/>
</dbReference>
<dbReference type="OrthoDB" id="9812325at2"/>
<dbReference type="CDD" id="cd00038">
    <property type="entry name" value="CAP_ED"/>
    <property type="match status" value="1"/>
</dbReference>
<evidence type="ECO:0000259" key="6">
    <source>
        <dbReference type="PROSITE" id="PS51063"/>
    </source>
</evidence>
<dbReference type="SUPFAM" id="SSF46785">
    <property type="entry name" value="Winged helix' DNA-binding domain"/>
    <property type="match status" value="1"/>
</dbReference>
<dbReference type="InterPro" id="IPR050397">
    <property type="entry name" value="Env_Response_Regulators"/>
</dbReference>
<dbReference type="GO" id="GO:0003700">
    <property type="term" value="F:DNA-binding transcription factor activity"/>
    <property type="evidence" value="ECO:0007669"/>
    <property type="project" value="TreeGrafter"/>
</dbReference>
<dbReference type="Pfam" id="PF13545">
    <property type="entry name" value="HTH_Crp_2"/>
    <property type="match status" value="1"/>
</dbReference>
<feature type="domain" description="Cyclic nucleotide-binding" evidence="5">
    <location>
        <begin position="12"/>
        <end position="80"/>
    </location>
</feature>
<dbReference type="GO" id="GO:0003677">
    <property type="term" value="F:DNA binding"/>
    <property type="evidence" value="ECO:0007669"/>
    <property type="project" value="UniProtKB-KW"/>
</dbReference>
<keyword evidence="1" id="KW-0805">Transcription regulation</keyword>
<evidence type="ECO:0000256" key="3">
    <source>
        <dbReference type="ARBA" id="ARBA00023159"/>
    </source>
</evidence>
<dbReference type="STRING" id="1413211.U473_05300"/>
<dbReference type="PANTHER" id="PTHR24567:SF74">
    <property type="entry name" value="HTH-TYPE TRANSCRIPTIONAL REGULATOR ARCR"/>
    <property type="match status" value="1"/>
</dbReference>
<organism evidence="7 8">
    <name type="scientific">Tepidibacillus decaturensis</name>
    <dbReference type="NCBI Taxonomy" id="1413211"/>
    <lineage>
        <taxon>Bacteria</taxon>
        <taxon>Bacillati</taxon>
        <taxon>Bacillota</taxon>
        <taxon>Bacilli</taxon>
        <taxon>Bacillales</taxon>
        <taxon>Bacillaceae</taxon>
        <taxon>Tepidibacillus</taxon>
    </lineage>
</organism>
<gene>
    <name evidence="7" type="ORF">U473_05300</name>
</gene>
<dbReference type="Gene3D" id="2.60.120.10">
    <property type="entry name" value="Jelly Rolls"/>
    <property type="match status" value="1"/>
</dbReference>
<comment type="caution">
    <text evidence="7">The sequence shown here is derived from an EMBL/GenBank/DDBJ whole genome shotgun (WGS) entry which is preliminary data.</text>
</comment>
<evidence type="ECO:0000256" key="4">
    <source>
        <dbReference type="ARBA" id="ARBA00023163"/>
    </source>
</evidence>
<evidence type="ECO:0000256" key="2">
    <source>
        <dbReference type="ARBA" id="ARBA00023125"/>
    </source>
</evidence>
<dbReference type="InterPro" id="IPR012318">
    <property type="entry name" value="HTH_CRP"/>
</dbReference>
<protein>
    <submittedName>
        <fullName evidence="7">Transcriptional regulator</fullName>
    </submittedName>
</protein>
<keyword evidence="8" id="KW-1185">Reference proteome</keyword>
<proteinExistence type="predicted"/>
<keyword evidence="4" id="KW-0804">Transcription</keyword>
<dbReference type="RefSeq" id="WP_068724068.1">
    <property type="nucleotide sequence ID" value="NZ_LSKU01000001.1"/>
</dbReference>
<dbReference type="InterPro" id="IPR014710">
    <property type="entry name" value="RmlC-like_jellyroll"/>
</dbReference>
<keyword evidence="3" id="KW-0010">Activator</keyword>
<dbReference type="InterPro" id="IPR018490">
    <property type="entry name" value="cNMP-bd_dom_sf"/>
</dbReference>
<dbReference type="Pfam" id="PF00027">
    <property type="entry name" value="cNMP_binding"/>
    <property type="match status" value="1"/>
</dbReference>
<dbReference type="GO" id="GO:0005829">
    <property type="term" value="C:cytosol"/>
    <property type="evidence" value="ECO:0007669"/>
    <property type="project" value="TreeGrafter"/>
</dbReference>
<dbReference type="SMART" id="SM00419">
    <property type="entry name" value="HTH_CRP"/>
    <property type="match status" value="1"/>
</dbReference>
<dbReference type="EMBL" id="LSKU01000001">
    <property type="protein sequence ID" value="KXG43494.1"/>
    <property type="molecule type" value="Genomic_DNA"/>
</dbReference>
<dbReference type="PROSITE" id="PS50042">
    <property type="entry name" value="CNMP_BINDING_3"/>
    <property type="match status" value="1"/>
</dbReference>
<keyword evidence="2" id="KW-0238">DNA-binding</keyword>
<feature type="domain" description="HTH crp-type" evidence="6">
    <location>
        <begin position="138"/>
        <end position="212"/>
    </location>
</feature>
<evidence type="ECO:0000313" key="8">
    <source>
        <dbReference type="Proteomes" id="UP000070352"/>
    </source>
</evidence>
<evidence type="ECO:0000313" key="7">
    <source>
        <dbReference type="EMBL" id="KXG43494.1"/>
    </source>
</evidence>
<accession>A0A135L389</accession>
<dbReference type="InterPro" id="IPR036390">
    <property type="entry name" value="WH_DNA-bd_sf"/>
</dbReference>
<dbReference type="AlphaFoldDB" id="A0A135L389"/>
<reference evidence="7 8" key="1">
    <citation type="submission" date="2016-02" db="EMBL/GenBank/DDBJ databases">
        <title>Draft Genome for Tepidibacillus decaturensis nov. sp. Strain Z9, an Anaerobic, Moderately Thermophilic and Heterotrophic Bacterium from Deep Subsurface of the Illinois Basin, USA.</title>
        <authorList>
            <person name="Dong Y."/>
            <person name="Chang J.Y."/>
            <person name="Sanford R."/>
            <person name="Fouke B.W."/>
        </authorList>
    </citation>
    <scope>NUCLEOTIDE SEQUENCE [LARGE SCALE GENOMIC DNA]</scope>
    <source>
        <strain evidence="7 8">Z9</strain>
    </source>
</reference>
<sequence>MPTRMKLTDIDLINVLSSPDLSDYFKEFREKQFFKKEVIFTPNEHSNFIFLIKTGRVRVYLVSEDKEFTLSILEPGDIFSTHTRAFCQALEITTILVADIQVLRKIIAEIPDVALIMVHVLGDLLKNSITIINGLAFKEARMRLAEFIIKAVEDKGMQTADGIRVEIGLTTEELAMIIGSTRQTVSMLLNDFRKSDILKKIDRRSFLIQNLPKLEQLAME</sequence>
<dbReference type="PROSITE" id="PS51063">
    <property type="entry name" value="HTH_CRP_2"/>
    <property type="match status" value="1"/>
</dbReference>
<evidence type="ECO:0000256" key="1">
    <source>
        <dbReference type="ARBA" id="ARBA00023015"/>
    </source>
</evidence>
<dbReference type="Gene3D" id="1.10.10.10">
    <property type="entry name" value="Winged helix-like DNA-binding domain superfamily/Winged helix DNA-binding domain"/>
    <property type="match status" value="1"/>
</dbReference>